<feature type="transmembrane region" description="Helical" evidence="1">
    <location>
        <begin position="141"/>
        <end position="163"/>
    </location>
</feature>
<organism evidence="4 5">
    <name type="scientific">Heterostelium pallidum (strain ATCC 26659 / Pp 5 / PN500)</name>
    <name type="common">Cellular slime mold</name>
    <name type="synonym">Polysphondylium pallidum</name>
    <dbReference type="NCBI Taxonomy" id="670386"/>
    <lineage>
        <taxon>Eukaryota</taxon>
        <taxon>Amoebozoa</taxon>
        <taxon>Evosea</taxon>
        <taxon>Eumycetozoa</taxon>
        <taxon>Dictyostelia</taxon>
        <taxon>Acytosteliales</taxon>
        <taxon>Acytosteliaceae</taxon>
        <taxon>Heterostelium</taxon>
    </lineage>
</organism>
<feature type="domain" description="Cathepsin propeptide inhibitor" evidence="3">
    <location>
        <begin position="32"/>
        <end position="119"/>
    </location>
</feature>
<dbReference type="RefSeq" id="XP_020427458.1">
    <property type="nucleotide sequence ID" value="XM_020582155.1"/>
</dbReference>
<proteinExistence type="predicted"/>
<dbReference type="AlphaFoldDB" id="D3BTA7"/>
<dbReference type="SUPFAM" id="SSF54001">
    <property type="entry name" value="Cysteine proteinases"/>
    <property type="match status" value="1"/>
</dbReference>
<dbReference type="Pfam" id="PF08246">
    <property type="entry name" value="Inhibitor_I29"/>
    <property type="match status" value="1"/>
</dbReference>
<dbReference type="PROSITE" id="PS51257">
    <property type="entry name" value="PROKAR_LIPOPROTEIN"/>
    <property type="match status" value="1"/>
</dbReference>
<comment type="caution">
    <text evidence="4">The sequence shown here is derived from an EMBL/GenBank/DDBJ whole genome shotgun (WGS) entry which is preliminary data.</text>
</comment>
<dbReference type="SMART" id="SM00848">
    <property type="entry name" value="Inhibitor_I29"/>
    <property type="match status" value="1"/>
</dbReference>
<dbReference type="Proteomes" id="UP000001396">
    <property type="component" value="Unassembled WGS sequence"/>
</dbReference>
<dbReference type="EMBL" id="ADBJ01000056">
    <property type="protein sequence ID" value="EFA75324.1"/>
    <property type="molecule type" value="Genomic_DNA"/>
</dbReference>
<dbReference type="OMA" id="CAFIGRK"/>
<reference evidence="4 5" key="1">
    <citation type="journal article" date="2011" name="Genome Res.">
        <title>Phylogeny-wide analysis of social amoeba genomes highlights ancient origins for complex intercellular communication.</title>
        <authorList>
            <person name="Heidel A.J."/>
            <person name="Lawal H.M."/>
            <person name="Felder M."/>
            <person name="Schilde C."/>
            <person name="Helps N.R."/>
            <person name="Tunggal B."/>
            <person name="Rivero F."/>
            <person name="John U."/>
            <person name="Schleicher M."/>
            <person name="Eichinger L."/>
            <person name="Platzer M."/>
            <person name="Noegel A.A."/>
            <person name="Schaap P."/>
            <person name="Gloeckner G."/>
        </authorList>
    </citation>
    <scope>NUCLEOTIDE SEQUENCE [LARGE SCALE GENOMIC DNA]</scope>
    <source>
        <strain evidence="5">ATCC 26659 / Pp 5 / PN500</strain>
    </source>
</reference>
<sequence>MRYLLLFISCIIFTSCVLAEYKSTEADIQAVFKSWSAAYQKTYTNDEFQSAYLKWKDNFQAVNQHNSQFANLPDAVVSNPSSNINSLLNDAAGPTITYPKADAQLQTMNYYGDMSYSEFASTFTGATPPAVAAAGLAASTIAAIAAGGAVFVAGAATTTVVIIKKRRANQNKEVELQGKEISSPTPIPEGATNVFNLEPPHHSITARLFGVKK</sequence>
<protein>
    <recommendedName>
        <fullName evidence="3">Cathepsin propeptide inhibitor domain-containing protein</fullName>
    </recommendedName>
</protein>
<keyword evidence="1" id="KW-0472">Membrane</keyword>
<keyword evidence="2" id="KW-0732">Signal</keyword>
<dbReference type="GeneID" id="31366868"/>
<name>D3BTA7_HETP5</name>
<evidence type="ECO:0000256" key="1">
    <source>
        <dbReference type="SAM" id="Phobius"/>
    </source>
</evidence>
<dbReference type="Gene3D" id="1.10.287.2250">
    <property type="match status" value="1"/>
</dbReference>
<accession>D3BTA7</accession>
<evidence type="ECO:0000256" key="2">
    <source>
        <dbReference type="SAM" id="SignalP"/>
    </source>
</evidence>
<feature type="chain" id="PRO_5003041568" description="Cathepsin propeptide inhibitor domain-containing protein" evidence="2">
    <location>
        <begin position="20"/>
        <end position="213"/>
    </location>
</feature>
<dbReference type="InParanoid" id="D3BTA7"/>
<keyword evidence="1" id="KW-1133">Transmembrane helix</keyword>
<gene>
    <name evidence="4" type="ORF">PPL_11400</name>
</gene>
<evidence type="ECO:0000259" key="3">
    <source>
        <dbReference type="SMART" id="SM00848"/>
    </source>
</evidence>
<feature type="signal peptide" evidence="2">
    <location>
        <begin position="1"/>
        <end position="19"/>
    </location>
</feature>
<keyword evidence="5" id="KW-1185">Reference proteome</keyword>
<dbReference type="InterPro" id="IPR038765">
    <property type="entry name" value="Papain-like_cys_pep_sf"/>
</dbReference>
<dbReference type="InterPro" id="IPR013201">
    <property type="entry name" value="Prot_inhib_I29"/>
</dbReference>
<evidence type="ECO:0000313" key="4">
    <source>
        <dbReference type="EMBL" id="EFA75324.1"/>
    </source>
</evidence>
<evidence type="ECO:0000313" key="5">
    <source>
        <dbReference type="Proteomes" id="UP000001396"/>
    </source>
</evidence>
<keyword evidence="1" id="KW-0812">Transmembrane</keyword>